<keyword evidence="7" id="KW-0539">Nucleus</keyword>
<keyword evidence="2 8" id="KW-0812">Transmembrane</keyword>
<evidence type="ECO:0000256" key="4">
    <source>
        <dbReference type="ARBA" id="ARBA00023015"/>
    </source>
</evidence>
<evidence type="ECO:0000313" key="10">
    <source>
        <dbReference type="Proteomes" id="UP001147695"/>
    </source>
</evidence>
<comment type="subcellular location">
    <subcellularLocation>
        <location evidence="1">Membrane</location>
        <topology evidence="1">Multi-pass membrane protein</topology>
    </subcellularLocation>
</comment>
<dbReference type="PANTHER" id="PTHR31465:SF1">
    <property type="entry name" value="PROTEIN RTA1-RELATED"/>
    <property type="match status" value="1"/>
</dbReference>
<dbReference type="Proteomes" id="UP001147695">
    <property type="component" value="Unassembled WGS sequence"/>
</dbReference>
<dbReference type="PANTHER" id="PTHR31465">
    <property type="entry name" value="PROTEIN RTA1-RELATED"/>
    <property type="match status" value="1"/>
</dbReference>
<evidence type="ECO:0000256" key="1">
    <source>
        <dbReference type="ARBA" id="ARBA00004141"/>
    </source>
</evidence>
<evidence type="ECO:0000313" key="9">
    <source>
        <dbReference type="EMBL" id="KAJ5322425.1"/>
    </source>
</evidence>
<dbReference type="InterPro" id="IPR001138">
    <property type="entry name" value="Zn2Cys6_DnaBD"/>
</dbReference>
<keyword evidence="4" id="KW-0805">Transcription regulation</keyword>
<feature type="transmembrane region" description="Helical" evidence="8">
    <location>
        <begin position="359"/>
        <end position="377"/>
    </location>
</feature>
<feature type="transmembrane region" description="Helical" evidence="8">
    <location>
        <begin position="270"/>
        <end position="298"/>
    </location>
</feature>
<feature type="transmembrane region" description="Helical" evidence="8">
    <location>
        <begin position="319"/>
        <end position="339"/>
    </location>
</feature>
<dbReference type="GO" id="GO:0008270">
    <property type="term" value="F:zinc ion binding"/>
    <property type="evidence" value="ECO:0007669"/>
    <property type="project" value="InterPro"/>
</dbReference>
<evidence type="ECO:0000256" key="6">
    <source>
        <dbReference type="ARBA" id="ARBA00023163"/>
    </source>
</evidence>
<dbReference type="CDD" id="cd00067">
    <property type="entry name" value="GAL4"/>
    <property type="match status" value="1"/>
</dbReference>
<evidence type="ECO:0000256" key="7">
    <source>
        <dbReference type="ARBA" id="ARBA00023242"/>
    </source>
</evidence>
<name>A0A9W9Q0M8_PENBR</name>
<proteinExistence type="predicted"/>
<keyword evidence="5 8" id="KW-0472">Membrane</keyword>
<dbReference type="Pfam" id="PF11951">
    <property type="entry name" value="Fungal_trans_2"/>
    <property type="match status" value="1"/>
</dbReference>
<dbReference type="InterPro" id="IPR021858">
    <property type="entry name" value="Fun_TF"/>
</dbReference>
<keyword evidence="3 8" id="KW-1133">Transmembrane helix</keyword>
<accession>A0A9W9Q0M8</accession>
<dbReference type="GO" id="GO:0000981">
    <property type="term" value="F:DNA-binding transcription factor activity, RNA polymerase II-specific"/>
    <property type="evidence" value="ECO:0007669"/>
    <property type="project" value="InterPro"/>
</dbReference>
<dbReference type="InterPro" id="IPR007568">
    <property type="entry name" value="RTA1"/>
</dbReference>
<evidence type="ECO:0000256" key="2">
    <source>
        <dbReference type="ARBA" id="ARBA00022692"/>
    </source>
</evidence>
<keyword evidence="6" id="KW-0804">Transcription</keyword>
<sequence>MLSGAKTASQLSLGKNVIITGLVVQVLFFGLFVIIASVFHKRLNGRPTSASSDPQPPWRQYLKFLYVASGLVLVRCLYRVVEYASSSKSFKSNEIYAYVFDAVLMLAMEVVFSVHHPSRLLRSSRKEESLMSHLYTNSGGSSDIRCLVLPDHCISPMAANSQQCKVLQSIHLQIIGYGARAVSHFHPTSTTVYAIQNLLILLAPTLYAASIYMVLGRVITFLHGQHLSYVPVKYMTKIFVLGDVLSFILQGAGGGVMSGGAENLLVVGQWIIVAGLCVQLVFFGAFLVTSICFHWRIIKSPTPQSTASSITSGFIPRDWHGLLFALYTASILILIRSVYRIVEFVQGNSGYLISHEVFLYVFDAAMMLLVMIVMGLFHPSCDENKPKCNNCVKHGIECDFNEAKTTKTNWTMGSKIPLPSAETSGVNFESSPSFTAGASPASDLVISGYSTGPIGMAEMELLHHYSTSTCYTISRLPVLQTVWRITVPKLGFASPFLLHGILALSALHLAYLKPDHHANYAAQAEFHHNLALQTVSPILPRIDEDNATAVYLFSTITSIISCAKPRLPDDFWVIGDRDIEWMSLFRGTRFIIATAERTIKTGAISPILANGKRRSSARNARSTSGLSYLDDLRDLLRNHVTRADELECYFNAIEDLSKSFATVEEEGPQNCQTADVFVWLLQISDEYLHLLRQRKPEALVIFSYFCVITHELEWMWWMRGLSVHLMRGIYYFLSEEHRCWLQWPMEQVGWIP</sequence>
<protein>
    <submittedName>
        <fullName evidence="9">Uncharacterized protein</fullName>
    </submittedName>
</protein>
<evidence type="ECO:0000256" key="8">
    <source>
        <dbReference type="SAM" id="Phobius"/>
    </source>
</evidence>
<evidence type="ECO:0000256" key="5">
    <source>
        <dbReference type="ARBA" id="ARBA00023136"/>
    </source>
</evidence>
<organism evidence="9 10">
    <name type="scientific">Penicillium brevicompactum</name>
    <dbReference type="NCBI Taxonomy" id="5074"/>
    <lineage>
        <taxon>Eukaryota</taxon>
        <taxon>Fungi</taxon>
        <taxon>Dikarya</taxon>
        <taxon>Ascomycota</taxon>
        <taxon>Pezizomycotina</taxon>
        <taxon>Eurotiomycetes</taxon>
        <taxon>Eurotiomycetidae</taxon>
        <taxon>Eurotiales</taxon>
        <taxon>Aspergillaceae</taxon>
        <taxon>Penicillium</taxon>
    </lineage>
</organism>
<reference evidence="9" key="1">
    <citation type="submission" date="2022-12" db="EMBL/GenBank/DDBJ databases">
        <authorList>
            <person name="Petersen C."/>
        </authorList>
    </citation>
    <scope>NUCLEOTIDE SEQUENCE</scope>
    <source>
        <strain evidence="9">IBT 35673</strain>
    </source>
</reference>
<dbReference type="AlphaFoldDB" id="A0A9W9Q0M8"/>
<comment type="caution">
    <text evidence="9">The sequence shown here is derived from an EMBL/GenBank/DDBJ whole genome shotgun (WGS) entry which is preliminary data.</text>
</comment>
<dbReference type="GO" id="GO:0016020">
    <property type="term" value="C:membrane"/>
    <property type="evidence" value="ECO:0007669"/>
    <property type="project" value="UniProtKB-SubCell"/>
</dbReference>
<dbReference type="EMBL" id="JAPZBQ010000006">
    <property type="protein sequence ID" value="KAJ5322425.1"/>
    <property type="molecule type" value="Genomic_DNA"/>
</dbReference>
<gene>
    <name evidence="9" type="ORF">N7452_010714</name>
</gene>
<feature type="transmembrane region" description="Helical" evidence="8">
    <location>
        <begin position="17"/>
        <end position="40"/>
    </location>
</feature>
<dbReference type="Pfam" id="PF04479">
    <property type="entry name" value="RTA1"/>
    <property type="match status" value="2"/>
</dbReference>
<evidence type="ECO:0000256" key="3">
    <source>
        <dbReference type="ARBA" id="ARBA00022989"/>
    </source>
</evidence>
<reference evidence="9" key="2">
    <citation type="journal article" date="2023" name="IMA Fungus">
        <title>Comparative genomic study of the Penicillium genus elucidates a diverse pangenome and 15 lateral gene transfer events.</title>
        <authorList>
            <person name="Petersen C."/>
            <person name="Sorensen T."/>
            <person name="Nielsen M.R."/>
            <person name="Sondergaard T.E."/>
            <person name="Sorensen J.L."/>
            <person name="Fitzpatrick D.A."/>
            <person name="Frisvad J.C."/>
            <person name="Nielsen K.L."/>
        </authorList>
    </citation>
    <scope>NUCLEOTIDE SEQUENCE</scope>
    <source>
        <strain evidence="9">IBT 35673</strain>
    </source>
</reference>